<comment type="function">
    <text evidence="2">Pyridoxal 5'-phosphate (PLP)-binding protein, which is involved in PLP homeostasis.</text>
</comment>
<organism evidence="5 6">
    <name type="scientific">Xenorhabdus budapestensis</name>
    <dbReference type="NCBI Taxonomy" id="290110"/>
    <lineage>
        <taxon>Bacteria</taxon>
        <taxon>Pseudomonadati</taxon>
        <taxon>Pseudomonadota</taxon>
        <taxon>Gammaproteobacteria</taxon>
        <taxon>Enterobacterales</taxon>
        <taxon>Morganellaceae</taxon>
        <taxon>Xenorhabdus</taxon>
    </lineage>
</organism>
<dbReference type="RefSeq" id="WP_209027051.1">
    <property type="nucleotide sequence ID" value="NZ_CP072455.1"/>
</dbReference>
<sequence>MHNIEQNLHDVRNHIILAAQKCGRSPEEITLLAVSKTKPVEAIAKAIATGQREFGENYVQEGIEKIQQLANHDDLVWHFIGPLQSNKSRLVAEHFDWCHTIDRLKIAQRLSEQRPKSMAPLNVLIQINISGESSKSGILLEELEELEELAAIINSLPNLVLRGLMAIPAPESDSERQTDVFREMEQAFIKLKAQYPQIDTLSMGMTDDMAAAIACGSTLVRIGTAIFGARQYSSAKLTEQN</sequence>
<evidence type="ECO:0000256" key="3">
    <source>
        <dbReference type="RuleBase" id="RU004514"/>
    </source>
</evidence>
<dbReference type="PROSITE" id="PS01211">
    <property type="entry name" value="UPF0001"/>
    <property type="match status" value="1"/>
</dbReference>
<dbReference type="PIRSF" id="PIRSF004848">
    <property type="entry name" value="YBL036c_PLPDEIII"/>
    <property type="match status" value="1"/>
</dbReference>
<evidence type="ECO:0000256" key="2">
    <source>
        <dbReference type="HAMAP-Rule" id="MF_02087"/>
    </source>
</evidence>
<evidence type="ECO:0000313" key="6">
    <source>
        <dbReference type="Proteomes" id="UP000665047"/>
    </source>
</evidence>
<keyword evidence="6" id="KW-1185">Reference proteome</keyword>
<comment type="subunit">
    <text evidence="2">Monomer.</text>
</comment>
<accession>A0ABX7VJT0</accession>
<evidence type="ECO:0000259" key="4">
    <source>
        <dbReference type="Pfam" id="PF01168"/>
    </source>
</evidence>
<feature type="domain" description="Alanine racemase N-terminal" evidence="4">
    <location>
        <begin position="28"/>
        <end position="230"/>
    </location>
</feature>
<proteinExistence type="inferred from homology"/>
<dbReference type="InterPro" id="IPR011078">
    <property type="entry name" value="PyrdxlP_homeostasis"/>
</dbReference>
<dbReference type="PANTHER" id="PTHR10146">
    <property type="entry name" value="PROLINE SYNTHETASE CO-TRANSCRIBED BACTERIAL HOMOLOG PROTEIN"/>
    <property type="match status" value="1"/>
</dbReference>
<evidence type="ECO:0000256" key="1">
    <source>
        <dbReference type="ARBA" id="ARBA00022898"/>
    </source>
</evidence>
<gene>
    <name evidence="5" type="ORF">HGO23_14290</name>
</gene>
<comment type="similarity">
    <text evidence="2 3">Belongs to the pyridoxal phosphate-binding protein YggS/PROSC family.</text>
</comment>
<keyword evidence="1 2" id="KW-0663">Pyridoxal phosphate</keyword>
<dbReference type="Gene3D" id="3.20.20.10">
    <property type="entry name" value="Alanine racemase"/>
    <property type="match status" value="1"/>
</dbReference>
<dbReference type="Pfam" id="PF01168">
    <property type="entry name" value="Ala_racemase_N"/>
    <property type="match status" value="1"/>
</dbReference>
<dbReference type="InterPro" id="IPR001608">
    <property type="entry name" value="Ala_racemase_N"/>
</dbReference>
<name>A0ABX7VJT0_XENBU</name>
<dbReference type="Proteomes" id="UP000665047">
    <property type="component" value="Chromosome"/>
</dbReference>
<dbReference type="HAMAP" id="MF_02087">
    <property type="entry name" value="PLP_homeostasis"/>
    <property type="match status" value="1"/>
</dbReference>
<dbReference type="NCBIfam" id="TIGR00044">
    <property type="entry name" value="YggS family pyridoxal phosphate-dependent enzyme"/>
    <property type="match status" value="1"/>
</dbReference>
<dbReference type="EMBL" id="CP072455">
    <property type="protein sequence ID" value="QTL39019.1"/>
    <property type="molecule type" value="Genomic_DNA"/>
</dbReference>
<evidence type="ECO:0000313" key="5">
    <source>
        <dbReference type="EMBL" id="QTL39019.1"/>
    </source>
</evidence>
<feature type="modified residue" description="N6-(pyridoxal phosphate)lysine" evidence="2">
    <location>
        <position position="36"/>
    </location>
</feature>
<dbReference type="CDD" id="cd06824">
    <property type="entry name" value="PLPDE_III_Yggs_like"/>
    <property type="match status" value="1"/>
</dbReference>
<reference evidence="5 6" key="1">
    <citation type="submission" date="2021-03" db="EMBL/GenBank/DDBJ databases">
        <title>Complete Genome Sequence Data of Xenorhabdus budapestensis strain C72, a Candidate Biological Control Agent, from China.</title>
        <authorList>
            <person name="LI B."/>
            <person name="WANG S."/>
            <person name="QIU D."/>
        </authorList>
    </citation>
    <scope>NUCLEOTIDE SEQUENCE [LARGE SCALE GENOMIC DNA]</scope>
    <source>
        <strain evidence="5 6">C-7-2</strain>
    </source>
</reference>
<dbReference type="InterPro" id="IPR029066">
    <property type="entry name" value="PLP-binding_barrel"/>
</dbReference>
<dbReference type="PANTHER" id="PTHR10146:SF14">
    <property type="entry name" value="PYRIDOXAL PHOSPHATE HOMEOSTASIS PROTEIN"/>
    <property type="match status" value="1"/>
</dbReference>
<dbReference type="SUPFAM" id="SSF51419">
    <property type="entry name" value="PLP-binding barrel"/>
    <property type="match status" value="1"/>
</dbReference>
<protein>
    <recommendedName>
        <fullName evidence="2">Pyridoxal phosphate homeostasis protein</fullName>
        <shortName evidence="2">PLP homeostasis protein</shortName>
    </recommendedName>
</protein>